<dbReference type="PANTHER" id="PTHR11132">
    <property type="entry name" value="SOLUTE CARRIER FAMILY 35"/>
    <property type="match status" value="1"/>
</dbReference>
<dbReference type="InterPro" id="IPR050186">
    <property type="entry name" value="TPT_transporter"/>
</dbReference>
<dbReference type="GO" id="GO:0005789">
    <property type="term" value="C:endoplasmic reticulum membrane"/>
    <property type="evidence" value="ECO:0007669"/>
    <property type="project" value="UniProtKB-SubCell"/>
</dbReference>
<evidence type="ECO:0000259" key="10">
    <source>
        <dbReference type="Pfam" id="PF03151"/>
    </source>
</evidence>
<evidence type="ECO:0000256" key="2">
    <source>
        <dbReference type="ARBA" id="ARBA00004477"/>
    </source>
</evidence>
<feature type="transmembrane region" description="Helical" evidence="9">
    <location>
        <begin position="144"/>
        <end position="165"/>
    </location>
</feature>
<sequence length="405" mass="44223">MGSSPPNDDGQGQHYHEESSPRYSSDTTITQNLLTPNFAEKEKDKSYRMAGSEDLESQRSRDNKESTSGQHAAEYNVPAKQKYFFLGLYFALNLSLTLFNKAVLGKFPFPWLLTAIHTSTAALGCSALLWRGHFELSSLSTRENVTLLAFSLLYTVNIAISNVSLEMVSVSFHQIMRSTSPFFTIIIYRLWYSRSYATYTYLSLLPIIFGAALTTYGDYYFTMLGFFLTLFGVVLAALKTVVTNRLMTGNLKLNALELLFRMSPLAAVQSVIFALFAGEVGDFLRWIAEGNLSAGYGSALAGNGLLAFFLNIASLHTNKLAGALTMSICANLKQCLTVLLGIVLFDTKVGVVSGYGMIITLVGAAIYSKVELEMKKGSTQAAKPAGEAAEPLNPLRAASQSPPAR</sequence>
<feature type="region of interest" description="Disordered" evidence="8">
    <location>
        <begin position="381"/>
        <end position="405"/>
    </location>
</feature>
<comment type="function">
    <text evidence="1">Involved in the import of GDP-mannose from the cytoplasm into the Golgi lumen.</text>
</comment>
<dbReference type="InterPro" id="IPR004853">
    <property type="entry name" value="Sugar_P_trans_dom"/>
</dbReference>
<feature type="region of interest" description="Disordered" evidence="8">
    <location>
        <begin position="1"/>
        <end position="72"/>
    </location>
</feature>
<evidence type="ECO:0000313" key="11">
    <source>
        <dbReference type="EMBL" id="MDI1489075.1"/>
    </source>
</evidence>
<protein>
    <recommendedName>
        <fullName evidence="10">Sugar phosphate transporter domain-containing protein</fullName>
    </recommendedName>
</protein>
<feature type="compositionally biased region" description="Polar residues" evidence="8">
    <location>
        <begin position="21"/>
        <end position="35"/>
    </location>
</feature>
<gene>
    <name evidence="11" type="ORF">OHK93_008353</name>
</gene>
<proteinExistence type="inferred from homology"/>
<feature type="transmembrane region" description="Helical" evidence="9">
    <location>
        <begin position="349"/>
        <end position="367"/>
    </location>
</feature>
<evidence type="ECO:0000256" key="8">
    <source>
        <dbReference type="SAM" id="MobiDB-lite"/>
    </source>
</evidence>
<feature type="transmembrane region" description="Helical" evidence="9">
    <location>
        <begin position="196"/>
        <end position="213"/>
    </location>
</feature>
<keyword evidence="6 9" id="KW-1133">Transmembrane helix</keyword>
<comment type="subcellular location">
    <subcellularLocation>
        <location evidence="2">Endoplasmic reticulum membrane</location>
        <topology evidence="2">Multi-pass membrane protein</topology>
    </subcellularLocation>
</comment>
<keyword evidence="7 9" id="KW-0472">Membrane</keyword>
<evidence type="ECO:0000256" key="5">
    <source>
        <dbReference type="ARBA" id="ARBA00022692"/>
    </source>
</evidence>
<accession>A0AA43TWF9</accession>
<dbReference type="Proteomes" id="UP001161017">
    <property type="component" value="Unassembled WGS sequence"/>
</dbReference>
<evidence type="ECO:0000256" key="9">
    <source>
        <dbReference type="SAM" id="Phobius"/>
    </source>
</evidence>
<evidence type="ECO:0000256" key="6">
    <source>
        <dbReference type="ARBA" id="ARBA00022989"/>
    </source>
</evidence>
<feature type="transmembrane region" description="Helical" evidence="9">
    <location>
        <begin position="296"/>
        <end position="313"/>
    </location>
</feature>
<keyword evidence="12" id="KW-1185">Reference proteome</keyword>
<keyword evidence="5 9" id="KW-0812">Transmembrane</keyword>
<comment type="subunit">
    <text evidence="4">Homooligomer.</text>
</comment>
<comment type="similarity">
    <text evidence="3">Belongs to the TPT transporter family. SLC35D subfamily.</text>
</comment>
<dbReference type="AlphaFoldDB" id="A0AA43TWF9"/>
<feature type="transmembrane region" description="Helical" evidence="9">
    <location>
        <begin position="109"/>
        <end position="132"/>
    </location>
</feature>
<dbReference type="Pfam" id="PF03151">
    <property type="entry name" value="TPT"/>
    <property type="match status" value="1"/>
</dbReference>
<dbReference type="EMBL" id="JAPUFD010000008">
    <property type="protein sequence ID" value="MDI1489075.1"/>
    <property type="molecule type" value="Genomic_DNA"/>
</dbReference>
<feature type="domain" description="Sugar phosphate transporter" evidence="10">
    <location>
        <begin position="85"/>
        <end position="368"/>
    </location>
</feature>
<feature type="transmembrane region" description="Helical" evidence="9">
    <location>
        <begin position="320"/>
        <end position="343"/>
    </location>
</feature>
<feature type="transmembrane region" description="Helical" evidence="9">
    <location>
        <begin position="83"/>
        <end position="103"/>
    </location>
</feature>
<feature type="transmembrane region" description="Helical" evidence="9">
    <location>
        <begin position="258"/>
        <end position="276"/>
    </location>
</feature>
<feature type="compositionally biased region" description="Basic and acidic residues" evidence="8">
    <location>
        <begin position="56"/>
        <end position="65"/>
    </location>
</feature>
<reference evidence="11" key="1">
    <citation type="journal article" date="2023" name="Genome Biol. Evol.">
        <title>First Whole Genome Sequence and Flow Cytometry Genome Size Data for the Lichen-Forming Fungus Ramalina farinacea (Ascomycota).</title>
        <authorList>
            <person name="Llewellyn T."/>
            <person name="Mian S."/>
            <person name="Hill R."/>
            <person name="Leitch I.J."/>
            <person name="Gaya E."/>
        </authorList>
    </citation>
    <scope>NUCLEOTIDE SEQUENCE</scope>
    <source>
        <strain evidence="11">LIQ254RAFAR</strain>
    </source>
</reference>
<evidence type="ECO:0000256" key="4">
    <source>
        <dbReference type="ARBA" id="ARBA00011182"/>
    </source>
</evidence>
<evidence type="ECO:0000256" key="1">
    <source>
        <dbReference type="ARBA" id="ARBA00003420"/>
    </source>
</evidence>
<comment type="caution">
    <text evidence="11">The sequence shown here is derived from an EMBL/GenBank/DDBJ whole genome shotgun (WGS) entry which is preliminary data.</text>
</comment>
<name>A0AA43TWF9_9LECA</name>
<evidence type="ECO:0000256" key="7">
    <source>
        <dbReference type="ARBA" id="ARBA00023136"/>
    </source>
</evidence>
<evidence type="ECO:0000313" key="12">
    <source>
        <dbReference type="Proteomes" id="UP001161017"/>
    </source>
</evidence>
<organism evidence="11 12">
    <name type="scientific">Ramalina farinacea</name>
    <dbReference type="NCBI Taxonomy" id="258253"/>
    <lineage>
        <taxon>Eukaryota</taxon>
        <taxon>Fungi</taxon>
        <taxon>Dikarya</taxon>
        <taxon>Ascomycota</taxon>
        <taxon>Pezizomycotina</taxon>
        <taxon>Lecanoromycetes</taxon>
        <taxon>OSLEUM clade</taxon>
        <taxon>Lecanoromycetidae</taxon>
        <taxon>Lecanorales</taxon>
        <taxon>Lecanorineae</taxon>
        <taxon>Ramalinaceae</taxon>
        <taxon>Ramalina</taxon>
    </lineage>
</organism>
<feature type="transmembrane region" description="Helical" evidence="9">
    <location>
        <begin position="219"/>
        <end position="238"/>
    </location>
</feature>
<evidence type="ECO:0000256" key="3">
    <source>
        <dbReference type="ARBA" id="ARBA00010425"/>
    </source>
</evidence>